<protein>
    <submittedName>
        <fullName evidence="5">AB hydrolase-1 domain-containing protein</fullName>
    </submittedName>
</protein>
<accession>A0A183F3F7</accession>
<dbReference type="Proteomes" id="UP000050761">
    <property type="component" value="Unassembled WGS sequence"/>
</dbReference>
<dbReference type="PANTHER" id="PTHR21661">
    <property type="entry name" value="EPOXIDE HYDROLASE 1-RELATED"/>
    <property type="match status" value="1"/>
</dbReference>
<name>A0A183F3F7_HELPZ</name>
<feature type="domain" description="AB hydrolase-1" evidence="3">
    <location>
        <begin position="5"/>
        <end position="207"/>
    </location>
</feature>
<dbReference type="GO" id="GO:0097176">
    <property type="term" value="P:epoxide metabolic process"/>
    <property type="evidence" value="ECO:0007669"/>
    <property type="project" value="TreeGrafter"/>
</dbReference>
<dbReference type="InterPro" id="IPR029058">
    <property type="entry name" value="AB_hydrolase_fold"/>
</dbReference>
<evidence type="ECO:0000259" key="3">
    <source>
        <dbReference type="Pfam" id="PF00561"/>
    </source>
</evidence>
<dbReference type="InterPro" id="IPR000073">
    <property type="entry name" value="AB_hydrolase_1"/>
</dbReference>
<dbReference type="Gene3D" id="3.40.50.1820">
    <property type="entry name" value="alpha/beta hydrolase"/>
    <property type="match status" value="1"/>
</dbReference>
<sequence>LQIAFEVVAPSIPGYGWSEQPKRTGFSQIACARVFRKLMERVGFKKFYLQGGDWGSLITSNLARLYPAQVFGLHLNVIPIMPGASLKATLFDIVGSFFPKLVFSAPRDHNHNMFGKMVAIIVESGYMHIQATKPDTVGTALNDSPIGLAAYILEKFSTWTNADYRALPDGGLTKKYTRDELLTIVMIYWLNGNIVQYLAVPTAHLSGMNEFFDRTPPEISATMYNLTHYTAAPDVGHFAAFEMPRQVAIDVFDFVNSLEH</sequence>
<comment type="similarity">
    <text evidence="1">Belongs to the peptidase S33 family.</text>
</comment>
<dbReference type="PANTHER" id="PTHR21661:SF35">
    <property type="entry name" value="EPOXIDE HYDROLASE"/>
    <property type="match status" value="1"/>
</dbReference>
<dbReference type="WBParaSite" id="HPBE_0000069901-mRNA-1">
    <property type="protein sequence ID" value="HPBE_0000069901-mRNA-1"/>
    <property type="gene ID" value="HPBE_0000069901"/>
</dbReference>
<dbReference type="PRINTS" id="PR00412">
    <property type="entry name" value="EPOXHYDRLASE"/>
</dbReference>
<evidence type="ECO:0000313" key="4">
    <source>
        <dbReference type="Proteomes" id="UP000050761"/>
    </source>
</evidence>
<evidence type="ECO:0000313" key="5">
    <source>
        <dbReference type="WBParaSite" id="HPBE_0000069901-mRNA-1"/>
    </source>
</evidence>
<dbReference type="InterPro" id="IPR000639">
    <property type="entry name" value="Epox_hydrolase-like"/>
</dbReference>
<proteinExistence type="inferred from homology"/>
<dbReference type="AlphaFoldDB" id="A0A183F3F7"/>
<evidence type="ECO:0000256" key="1">
    <source>
        <dbReference type="ARBA" id="ARBA00010088"/>
    </source>
</evidence>
<reference evidence="5" key="1">
    <citation type="submission" date="2019-09" db="UniProtKB">
        <authorList>
            <consortium name="WormBaseParasite"/>
        </authorList>
    </citation>
    <scope>IDENTIFICATION</scope>
</reference>
<keyword evidence="2" id="KW-0378">Hydrolase</keyword>
<evidence type="ECO:0000256" key="2">
    <source>
        <dbReference type="ARBA" id="ARBA00022801"/>
    </source>
</evidence>
<dbReference type="SUPFAM" id="SSF53474">
    <property type="entry name" value="alpha/beta-Hydrolases"/>
    <property type="match status" value="1"/>
</dbReference>
<dbReference type="GO" id="GO:0004301">
    <property type="term" value="F:epoxide hydrolase activity"/>
    <property type="evidence" value="ECO:0007669"/>
    <property type="project" value="TreeGrafter"/>
</dbReference>
<organism evidence="4 5">
    <name type="scientific">Heligmosomoides polygyrus</name>
    <name type="common">Parasitic roundworm</name>
    <dbReference type="NCBI Taxonomy" id="6339"/>
    <lineage>
        <taxon>Eukaryota</taxon>
        <taxon>Metazoa</taxon>
        <taxon>Ecdysozoa</taxon>
        <taxon>Nematoda</taxon>
        <taxon>Chromadorea</taxon>
        <taxon>Rhabditida</taxon>
        <taxon>Rhabditina</taxon>
        <taxon>Rhabditomorpha</taxon>
        <taxon>Strongyloidea</taxon>
        <taxon>Heligmosomidae</taxon>
        <taxon>Heligmosomoides</taxon>
    </lineage>
</organism>
<dbReference type="Pfam" id="PF00561">
    <property type="entry name" value="Abhydrolase_1"/>
    <property type="match status" value="1"/>
</dbReference>
<keyword evidence="4" id="KW-1185">Reference proteome</keyword>